<dbReference type="RefSeq" id="WP_234218322.1">
    <property type="nucleotide sequence ID" value="NZ_JAGQAF010000001.1"/>
</dbReference>
<dbReference type="SUPFAM" id="SSF53474">
    <property type="entry name" value="alpha/beta-Hydrolases"/>
    <property type="match status" value="1"/>
</dbReference>
<name>A0A9Q3WHD4_9RHOB</name>
<dbReference type="EMBL" id="JAGQAF010000001">
    <property type="protein sequence ID" value="MCE8536375.1"/>
    <property type="molecule type" value="Genomic_DNA"/>
</dbReference>
<dbReference type="PANTHER" id="PTHR48081:SF8">
    <property type="entry name" value="ALPHA_BETA HYDROLASE FOLD-3 DOMAIN-CONTAINING PROTEIN-RELATED"/>
    <property type="match status" value="1"/>
</dbReference>
<feature type="domain" description="Alpha/beta hydrolase fold-3" evidence="2">
    <location>
        <begin position="87"/>
        <end position="286"/>
    </location>
</feature>
<dbReference type="Gene3D" id="3.40.50.1820">
    <property type="entry name" value="alpha/beta hydrolase"/>
    <property type="match status" value="1"/>
</dbReference>
<keyword evidence="1 3" id="KW-0378">Hydrolase</keyword>
<dbReference type="Proteomes" id="UP000813672">
    <property type="component" value="Unassembled WGS sequence"/>
</dbReference>
<proteinExistence type="predicted"/>
<gene>
    <name evidence="3" type="ORF">KBY27_02800</name>
</gene>
<dbReference type="InterPro" id="IPR013094">
    <property type="entry name" value="AB_hydrolase_3"/>
</dbReference>
<dbReference type="Pfam" id="PF07859">
    <property type="entry name" value="Abhydrolase_3"/>
    <property type="match status" value="1"/>
</dbReference>
<dbReference type="GO" id="GO:0016787">
    <property type="term" value="F:hydrolase activity"/>
    <property type="evidence" value="ECO:0007669"/>
    <property type="project" value="UniProtKB-KW"/>
</dbReference>
<sequence>MGRVSGEGQPVDYDRLLDAETWAFVRRTAESYPEDAVSLSIEGQRQVYDAMCRAFHAGRPKGVEAEDHDADGVPVRLYSAGQPTRTVVYAHGGGFVLGGLDSHDDVCAEICARTGYRVVAVDYRLCPEHRHPAQLMDCLAAVGWAETQFGDPIVLAGDSAGGNLMAAVAHQIRGQRREIWGQVLIYPLLSARPEAPSYREHAEAPMLSTADVAYYQSVRFDGPVPAGDPGWAPLSDSDFAGLPPTVAVTAGCDPLRDDGRDYCAAIAAAGGRAAWINEEGLVHGYLRARSSVTRAADSFERITLAIEALGQGLWPYD</sequence>
<dbReference type="InterPro" id="IPR050300">
    <property type="entry name" value="GDXG_lipolytic_enzyme"/>
</dbReference>
<dbReference type="PANTHER" id="PTHR48081">
    <property type="entry name" value="AB HYDROLASE SUPERFAMILY PROTEIN C4A8.06C"/>
    <property type="match status" value="1"/>
</dbReference>
<evidence type="ECO:0000313" key="3">
    <source>
        <dbReference type="EMBL" id="MCE8536375.1"/>
    </source>
</evidence>
<accession>A0A9Q3WHD4</accession>
<dbReference type="InterPro" id="IPR029058">
    <property type="entry name" value="AB_hydrolase_fold"/>
</dbReference>
<reference evidence="3" key="1">
    <citation type="journal article" date="2021" name="Environ. Microbiol.">
        <title>Cryptic niche differentiation of novel sediment ecotypes of Rugeria pomeroyi correlates with nitrate respiration.</title>
        <authorList>
            <person name="Lin X."/>
            <person name="McNichol J."/>
            <person name="Chu X."/>
            <person name="Qian Y."/>
            <person name="Luo H."/>
        </authorList>
    </citation>
    <scope>NUCLEOTIDE SEQUENCE</scope>
    <source>
        <strain evidence="3">SZCCDBB064</strain>
    </source>
</reference>
<evidence type="ECO:0000313" key="4">
    <source>
        <dbReference type="Proteomes" id="UP000813672"/>
    </source>
</evidence>
<evidence type="ECO:0000256" key="1">
    <source>
        <dbReference type="ARBA" id="ARBA00022801"/>
    </source>
</evidence>
<dbReference type="AlphaFoldDB" id="A0A9Q3WHD4"/>
<evidence type="ECO:0000259" key="2">
    <source>
        <dbReference type="Pfam" id="PF07859"/>
    </source>
</evidence>
<organism evidence="3 4">
    <name type="scientific">Ruegeria pomeroyi</name>
    <dbReference type="NCBI Taxonomy" id="89184"/>
    <lineage>
        <taxon>Bacteria</taxon>
        <taxon>Pseudomonadati</taxon>
        <taxon>Pseudomonadota</taxon>
        <taxon>Alphaproteobacteria</taxon>
        <taxon>Rhodobacterales</taxon>
        <taxon>Roseobacteraceae</taxon>
        <taxon>Ruegeria</taxon>
    </lineage>
</organism>
<comment type="caution">
    <text evidence="3">The sequence shown here is derived from an EMBL/GenBank/DDBJ whole genome shotgun (WGS) entry which is preliminary data.</text>
</comment>
<protein>
    <submittedName>
        <fullName evidence="3">Alpha/beta hydrolase</fullName>
    </submittedName>
</protein>